<dbReference type="EMBL" id="CM055108">
    <property type="protein sequence ID" value="KAJ7525394.1"/>
    <property type="molecule type" value="Genomic_DNA"/>
</dbReference>
<dbReference type="Proteomes" id="UP001162992">
    <property type="component" value="Chromosome 17"/>
</dbReference>
<organism evidence="1 2">
    <name type="scientific">Diphasiastrum complanatum</name>
    <name type="common">Issler's clubmoss</name>
    <name type="synonym">Lycopodium complanatum</name>
    <dbReference type="NCBI Taxonomy" id="34168"/>
    <lineage>
        <taxon>Eukaryota</taxon>
        <taxon>Viridiplantae</taxon>
        <taxon>Streptophyta</taxon>
        <taxon>Embryophyta</taxon>
        <taxon>Tracheophyta</taxon>
        <taxon>Lycopodiopsida</taxon>
        <taxon>Lycopodiales</taxon>
        <taxon>Lycopodiaceae</taxon>
        <taxon>Lycopodioideae</taxon>
        <taxon>Diphasiastrum</taxon>
    </lineage>
</organism>
<keyword evidence="2" id="KW-1185">Reference proteome</keyword>
<protein>
    <submittedName>
        <fullName evidence="1">Uncharacterized protein</fullName>
    </submittedName>
</protein>
<evidence type="ECO:0000313" key="1">
    <source>
        <dbReference type="EMBL" id="KAJ7525394.1"/>
    </source>
</evidence>
<proteinExistence type="predicted"/>
<comment type="caution">
    <text evidence="1">The sequence shown here is derived from an EMBL/GenBank/DDBJ whole genome shotgun (WGS) entry which is preliminary data.</text>
</comment>
<reference evidence="2" key="1">
    <citation type="journal article" date="2024" name="Proc. Natl. Acad. Sci. U.S.A.">
        <title>Extraordinary preservation of gene collinearity over three hundred million years revealed in homosporous lycophytes.</title>
        <authorList>
            <person name="Li C."/>
            <person name="Wickell D."/>
            <person name="Kuo L.Y."/>
            <person name="Chen X."/>
            <person name="Nie B."/>
            <person name="Liao X."/>
            <person name="Peng D."/>
            <person name="Ji J."/>
            <person name="Jenkins J."/>
            <person name="Williams M."/>
            <person name="Shu S."/>
            <person name="Plott C."/>
            <person name="Barry K."/>
            <person name="Rajasekar S."/>
            <person name="Grimwood J."/>
            <person name="Han X."/>
            <person name="Sun S."/>
            <person name="Hou Z."/>
            <person name="He W."/>
            <person name="Dai G."/>
            <person name="Sun C."/>
            <person name="Schmutz J."/>
            <person name="Leebens-Mack J.H."/>
            <person name="Li F.W."/>
            <person name="Wang L."/>
        </authorList>
    </citation>
    <scope>NUCLEOTIDE SEQUENCE [LARGE SCALE GENOMIC DNA]</scope>
    <source>
        <strain evidence="2">cv. PW_Plant_1</strain>
    </source>
</reference>
<name>A0ACC2B6I6_DIPCM</name>
<gene>
    <name evidence="1" type="ORF">O6H91_17G048400</name>
</gene>
<accession>A0ACC2B6I6</accession>
<evidence type="ECO:0000313" key="2">
    <source>
        <dbReference type="Proteomes" id="UP001162992"/>
    </source>
</evidence>
<sequence>MKVRICLGRRREKLNGSTILSACIYGCGVHARVAKIFGFVKWVELISTVSFVLLLCICDRCTATDSSINDKAYVLSEGTPDGRGLQVQDVQALISLKTVLMLANPNISSSPLVSWEQNATDPCNWEGIQCSFVSGVTRVTSLDLSNSTLKGDIPAQLFNLTALVSLSLKLNQFNGTIPSAFGNLSSLNNLDLSNNSLNGKIPENLLYLINLQYLNMAGNQLTGGIPDALAVMCGNLKILNISNNPNLGGQLPLGIYACKNLTALDLELSNLQGYIPIELGQIPSLQFLNLGGNNFTGKLPDELFSSCSSLSHMDLSLNNLTGRIPPAIGNCSALSILMLSQNHLTSIPVELSQLTNLTWLFLGQNQIVGEIPPQIANLVSLTILDLRGNEFRANIPPTLGHLISLQYLMLENNNFSGSLPTEIAKLSNLIYLDVSDNLLGGAIPDCLQNLTSIKFLFLANNSYAGDIPPELGYLPNLQVLDLGDNKLTGNIPNTIGYLHSLLWLRLANNRLSGPIPYEIGNCASLMWLNLFNNSLSGPIPESIGDIGRMSVATFTSNSKNLLYLPIQLGECNMFLRWLPDSEYPFNQYPAVFPHTKCSSFWNKIITGDVILPLCKDQSRIAENGYIQLSMNMLSGSLPISLSETDRINAIFMSNNYLSGVIPNIFNRPGLAFLRLHNNLLTGPIPYDLSQMKCVIVMDLSFNNLSGSIPDSLEYCSALTVFNVSYNPLLSGPIPIGGQLLTFPSSSYLEDNLLCFLSNYNLSDNCKIPICKSSSPTQTQGPHTSASRPARLETATVIGIILVCASGVVAIIVVGFCFVRRSAFSKAASSLVVDLKESACLGDNAVQVSLISTELPRQLKYTDLLMATSNFDEANIISKRGYTVVYKATLMDGSLVAIKKIIQQDPLADLRFLAVIESISQANQENIVPILGCSVIGSEKLLVYKYMVNGSLDDWLHERPGGKKALNWPRRLKIAIGMATGLKFLHHNCSPLIIHGNIKSSNILLDESFEPRLTDFGLAEALNGSETHVSSIVVANVGYLPPEYGQTWRATVEGDVYSFGVVLLELISGRRPTDVAYNDQDCRNIVEWVKALRQDRKEEDVYDPVVTLSGDPEELLKLLELATRCTHEVFVKRPSMQDVLEAFEEV</sequence>